<organism evidence="2 3">
    <name type="scientific">Morus notabilis</name>
    <dbReference type="NCBI Taxonomy" id="981085"/>
    <lineage>
        <taxon>Eukaryota</taxon>
        <taxon>Viridiplantae</taxon>
        <taxon>Streptophyta</taxon>
        <taxon>Embryophyta</taxon>
        <taxon>Tracheophyta</taxon>
        <taxon>Spermatophyta</taxon>
        <taxon>Magnoliopsida</taxon>
        <taxon>eudicotyledons</taxon>
        <taxon>Gunneridae</taxon>
        <taxon>Pentapetalae</taxon>
        <taxon>rosids</taxon>
        <taxon>fabids</taxon>
        <taxon>Rosales</taxon>
        <taxon>Moraceae</taxon>
        <taxon>Moreae</taxon>
        <taxon>Morus</taxon>
    </lineage>
</organism>
<accession>W9R685</accession>
<evidence type="ECO:0000256" key="1">
    <source>
        <dbReference type="SAM" id="MobiDB-lite"/>
    </source>
</evidence>
<feature type="region of interest" description="Disordered" evidence="1">
    <location>
        <begin position="1"/>
        <end position="29"/>
    </location>
</feature>
<reference evidence="3" key="1">
    <citation type="submission" date="2013-01" db="EMBL/GenBank/DDBJ databases">
        <title>Draft Genome Sequence of a Mulberry Tree, Morus notabilis C.K. Schneid.</title>
        <authorList>
            <person name="He N."/>
            <person name="Zhao S."/>
        </authorList>
    </citation>
    <scope>NUCLEOTIDE SEQUENCE</scope>
</reference>
<evidence type="ECO:0000313" key="3">
    <source>
        <dbReference type="Proteomes" id="UP000030645"/>
    </source>
</evidence>
<dbReference type="Proteomes" id="UP000030645">
    <property type="component" value="Unassembled WGS sequence"/>
</dbReference>
<keyword evidence="3" id="KW-1185">Reference proteome</keyword>
<proteinExistence type="predicted"/>
<sequence>MTGRLSRNPDCSAREQPTQHLGSCRPALGISSPRRFRSIEGGQGREPANTLCLGLYLPTLGILFNPPQVASNL</sequence>
<dbReference type="AlphaFoldDB" id="W9R685"/>
<gene>
    <name evidence="2" type="ORF">L484_026871</name>
</gene>
<name>W9R685_9ROSA</name>
<dbReference type="EMBL" id="KE344640">
    <property type="protein sequence ID" value="EXB73705.1"/>
    <property type="molecule type" value="Genomic_DNA"/>
</dbReference>
<protein>
    <submittedName>
        <fullName evidence="2">Uncharacterized protein</fullName>
    </submittedName>
</protein>
<evidence type="ECO:0000313" key="2">
    <source>
        <dbReference type="EMBL" id="EXB73705.1"/>
    </source>
</evidence>